<evidence type="ECO:0000256" key="5">
    <source>
        <dbReference type="ARBA" id="ARBA00022737"/>
    </source>
</evidence>
<evidence type="ECO:0000259" key="14">
    <source>
        <dbReference type="Pfam" id="PF03028"/>
    </source>
</evidence>
<dbReference type="Pfam" id="PF12781">
    <property type="entry name" value="AAA_9"/>
    <property type="match status" value="1"/>
</dbReference>
<keyword evidence="12" id="KW-0206">Cytoskeleton</keyword>
<comment type="similarity">
    <text evidence="2">Belongs to the dynein heavy chain family.</text>
</comment>
<accession>A0A7R8Z9M4</accession>
<dbReference type="InterPro" id="IPR024743">
    <property type="entry name" value="Dynein_HC_stalk"/>
</dbReference>
<dbReference type="GO" id="GO:0005930">
    <property type="term" value="C:axoneme"/>
    <property type="evidence" value="ECO:0007669"/>
    <property type="project" value="UniProtKB-SubCell"/>
</dbReference>
<keyword evidence="8" id="KW-0243">Dynein</keyword>
<proteinExistence type="inferred from homology"/>
<dbReference type="Pfam" id="PF03028">
    <property type="entry name" value="Dynein_heavy"/>
    <property type="match status" value="1"/>
</dbReference>
<dbReference type="Gene3D" id="3.40.50.300">
    <property type="entry name" value="P-loop containing nucleotide triphosphate hydrolases"/>
    <property type="match status" value="2"/>
</dbReference>
<organism evidence="17">
    <name type="scientific">Timema douglasi</name>
    <name type="common">Walking stick</name>
    <dbReference type="NCBI Taxonomy" id="61478"/>
    <lineage>
        <taxon>Eukaryota</taxon>
        <taxon>Metazoa</taxon>
        <taxon>Ecdysozoa</taxon>
        <taxon>Arthropoda</taxon>
        <taxon>Hexapoda</taxon>
        <taxon>Insecta</taxon>
        <taxon>Pterygota</taxon>
        <taxon>Neoptera</taxon>
        <taxon>Polyneoptera</taxon>
        <taxon>Phasmatodea</taxon>
        <taxon>Timematodea</taxon>
        <taxon>Timematoidea</taxon>
        <taxon>Timematidae</taxon>
        <taxon>Timema</taxon>
    </lineage>
</organism>
<sequence length="873" mass="97629">MVKTTKLADMANVSMAGFGLLKFVDAVLGYCAVFREVKPKKERVATLEKEFDEGKLGRNVQSMSSGTPPATSHKMLASLMVRELAIMNKKINMLELELSALGDKYDLAMKDRQILQEETEIMQRRLIAADKLISGLGSESVRWQEELKNLHVEKERLVGNCLMCAAFLSYTGPFSWEFRRSMVYDDWLEDLKAKEIPLTLPFKLEVNLSNDVEISTWNSEGLPPDELSVQNGILTTHASRFPLCIDPQEQALFWIKKREHPHNLKIVTFNDADFLKQLEIAIKYGFPVLFQDVDNYIDPVIENVLEKNIKTQGGRSFVILGDKEVDYDPKFRMYLTTKIANPSFNPAVYAKATVINYTVTVSGLSESKSIQPKSVQESRSLPSEGPQESKIVSSKLELAMSTAKDIDLLRDGYRSVAKRGAILFFVLSDMAVVNSMYQYALSAYLGVFTYSLRKALPDTSQEKRLNNIINTLTVNVYEYGCTGIFEKHKLLFSFQITMKLEQSRGKVSQPELDFFIKGAITLEKTSVPCPAKWITAQLTCSSDPVDHLVVLLEWGHKTQNDGMTGGGSKNKNKEGNILRASRRPWKRNFGTGDLLSNCRSGGRVGVLSGLNGRGSQYSLFERIVSVGRSCVLSSQRQVESGWEDIVKLSTDFKETFGNLPGNISSNVSEWKKWYDLDMPESVDFPSGYSEKLATFQTLLLLRCFRVDRVYRAISNYITLILGENYITPPVIRMVKKTQGLDPGRLSVLDKYTQISIGRASYFSPGKNSAKVSPLDNILEQSTPHMPVVFILSPGSDPTSDLMKLAELSLSGSGRFKYLSLGQGQERINKTGSIGSRQVGLPDIPEYITQSIIYGVSWRATAAVIAAAFNDLAR</sequence>
<keyword evidence="6" id="KW-0547">Nucleotide-binding</keyword>
<dbReference type="Gene3D" id="1.20.920.60">
    <property type="match status" value="1"/>
</dbReference>
<protein>
    <recommendedName>
        <fullName evidence="18">Dynein heavy chain</fullName>
    </recommendedName>
</protein>
<evidence type="ECO:0000256" key="3">
    <source>
        <dbReference type="ARBA" id="ARBA00022490"/>
    </source>
</evidence>
<keyword evidence="9" id="KW-0175">Coiled coil</keyword>
<dbReference type="GO" id="GO:0030286">
    <property type="term" value="C:dynein complex"/>
    <property type="evidence" value="ECO:0007669"/>
    <property type="project" value="UniProtKB-KW"/>
</dbReference>
<keyword evidence="13" id="KW-0966">Cell projection</keyword>
<evidence type="ECO:0000256" key="4">
    <source>
        <dbReference type="ARBA" id="ARBA00022701"/>
    </source>
</evidence>
<evidence type="ECO:0000313" key="17">
    <source>
        <dbReference type="EMBL" id="CAD7201338.1"/>
    </source>
</evidence>
<dbReference type="InterPro" id="IPR026983">
    <property type="entry name" value="DHC"/>
</dbReference>
<evidence type="ECO:0000256" key="12">
    <source>
        <dbReference type="ARBA" id="ARBA00023212"/>
    </source>
</evidence>
<evidence type="ECO:0000256" key="8">
    <source>
        <dbReference type="ARBA" id="ARBA00023017"/>
    </source>
</evidence>
<comment type="subcellular location">
    <subcellularLocation>
        <location evidence="1">Cytoplasm</location>
        <location evidence="1">Cytoskeleton</location>
        <location evidence="1">Cilium axoneme</location>
    </subcellularLocation>
</comment>
<dbReference type="GO" id="GO:0005874">
    <property type="term" value="C:microtubule"/>
    <property type="evidence" value="ECO:0007669"/>
    <property type="project" value="UniProtKB-KW"/>
</dbReference>
<reference evidence="17" key="1">
    <citation type="submission" date="2020-11" db="EMBL/GenBank/DDBJ databases">
        <authorList>
            <person name="Tran Van P."/>
        </authorList>
    </citation>
    <scope>NUCLEOTIDE SEQUENCE</scope>
</reference>
<dbReference type="GO" id="GO:0051959">
    <property type="term" value="F:dynein light intermediate chain binding"/>
    <property type="evidence" value="ECO:0007669"/>
    <property type="project" value="InterPro"/>
</dbReference>
<evidence type="ECO:0000256" key="13">
    <source>
        <dbReference type="ARBA" id="ARBA00023273"/>
    </source>
</evidence>
<dbReference type="Gene3D" id="1.10.8.1220">
    <property type="match status" value="1"/>
</dbReference>
<dbReference type="GO" id="GO:0005524">
    <property type="term" value="F:ATP binding"/>
    <property type="evidence" value="ECO:0007669"/>
    <property type="project" value="UniProtKB-KW"/>
</dbReference>
<evidence type="ECO:0000256" key="9">
    <source>
        <dbReference type="ARBA" id="ARBA00023054"/>
    </source>
</evidence>
<keyword evidence="5" id="KW-0677">Repeat</keyword>
<dbReference type="InterPro" id="IPR035706">
    <property type="entry name" value="AAA_9"/>
</dbReference>
<evidence type="ECO:0000256" key="6">
    <source>
        <dbReference type="ARBA" id="ARBA00022741"/>
    </source>
</evidence>
<keyword evidence="4" id="KW-0493">Microtubule</keyword>
<feature type="domain" description="Dynein heavy chain region D6 P-loop" evidence="14">
    <location>
        <begin position="783"/>
        <end position="827"/>
    </location>
</feature>
<feature type="domain" description="Dynein heavy chain coiled coil stalk" evidence="15">
    <location>
        <begin position="83"/>
        <end position="188"/>
    </location>
</feature>
<dbReference type="InterPro" id="IPR004273">
    <property type="entry name" value="Dynein_heavy_D6_P-loop"/>
</dbReference>
<dbReference type="PANTHER" id="PTHR22878">
    <property type="entry name" value="DYNEIN HEAVY CHAIN 6, AXONEMAL-LIKE-RELATED"/>
    <property type="match status" value="1"/>
</dbReference>
<keyword evidence="3" id="KW-0963">Cytoplasm</keyword>
<evidence type="ECO:0008006" key="18">
    <source>
        <dbReference type="Google" id="ProtNLM"/>
    </source>
</evidence>
<dbReference type="GO" id="GO:0007018">
    <property type="term" value="P:microtubule-based movement"/>
    <property type="evidence" value="ECO:0007669"/>
    <property type="project" value="InterPro"/>
</dbReference>
<keyword evidence="7" id="KW-0067">ATP-binding</keyword>
<evidence type="ECO:0000256" key="1">
    <source>
        <dbReference type="ARBA" id="ARBA00004430"/>
    </source>
</evidence>
<dbReference type="EMBL" id="OA568268">
    <property type="protein sequence ID" value="CAD7201338.1"/>
    <property type="molecule type" value="Genomic_DNA"/>
</dbReference>
<dbReference type="Pfam" id="PF12777">
    <property type="entry name" value="MT"/>
    <property type="match status" value="1"/>
</dbReference>
<evidence type="ECO:0000259" key="16">
    <source>
        <dbReference type="Pfam" id="PF12781"/>
    </source>
</evidence>
<name>A0A7R8Z9M4_TIMDO</name>
<evidence type="ECO:0000256" key="10">
    <source>
        <dbReference type="ARBA" id="ARBA00023069"/>
    </source>
</evidence>
<evidence type="ECO:0000256" key="7">
    <source>
        <dbReference type="ARBA" id="ARBA00022840"/>
    </source>
</evidence>
<keyword evidence="11" id="KW-0505">Motor protein</keyword>
<dbReference type="GO" id="GO:0008569">
    <property type="term" value="F:minus-end-directed microtubule motor activity"/>
    <property type="evidence" value="ECO:0007669"/>
    <property type="project" value="InterPro"/>
</dbReference>
<dbReference type="GO" id="GO:0045505">
    <property type="term" value="F:dynein intermediate chain binding"/>
    <property type="evidence" value="ECO:0007669"/>
    <property type="project" value="InterPro"/>
</dbReference>
<dbReference type="GO" id="GO:0031514">
    <property type="term" value="C:motile cilium"/>
    <property type="evidence" value="ECO:0007669"/>
    <property type="project" value="UniProtKB-ARBA"/>
</dbReference>
<dbReference type="FunFam" id="3.40.50.300:FF:000049">
    <property type="entry name" value="Dynein, axonemal, heavy chain 5"/>
    <property type="match status" value="1"/>
</dbReference>
<evidence type="ECO:0000259" key="15">
    <source>
        <dbReference type="Pfam" id="PF12777"/>
    </source>
</evidence>
<evidence type="ECO:0000256" key="11">
    <source>
        <dbReference type="ARBA" id="ARBA00023175"/>
    </source>
</evidence>
<dbReference type="AlphaFoldDB" id="A0A7R8Z9M4"/>
<feature type="domain" description="Dynein heavy chain ATP-binding dynein motor region" evidence="16">
    <location>
        <begin position="216"/>
        <end position="366"/>
    </location>
</feature>
<evidence type="ECO:0000256" key="2">
    <source>
        <dbReference type="ARBA" id="ARBA00008887"/>
    </source>
</evidence>
<dbReference type="FunFam" id="1.10.8.1220:FF:000001">
    <property type="entry name" value="Dynein axonemal heavy chain 5"/>
    <property type="match status" value="1"/>
</dbReference>
<gene>
    <name evidence="17" type="ORF">TDIB3V08_LOCUS7539</name>
</gene>
<dbReference type="InterPro" id="IPR027417">
    <property type="entry name" value="P-loop_NTPase"/>
</dbReference>
<keyword evidence="10" id="KW-0969">Cilium</keyword>
<dbReference type="PANTHER" id="PTHR22878:SF63">
    <property type="entry name" value="DYNEIN AXONEMAL HEAVY CHAIN 10"/>
    <property type="match status" value="1"/>
</dbReference>
<dbReference type="Gene3D" id="1.20.920.20">
    <property type="match status" value="1"/>
</dbReference>